<dbReference type="Proteomes" id="UP001276902">
    <property type="component" value="Unassembled WGS sequence"/>
</dbReference>
<dbReference type="OrthoDB" id="1645361at2"/>
<evidence type="ECO:0000313" key="3">
    <source>
        <dbReference type="EMBL" id="MDY5168713.1"/>
    </source>
</evidence>
<sequence length="154" mass="18096">MDLIKTTNEKQIIYLINDHCPNQAMRNEFQTNTFTLKINKLEIVEKECCGYVVDEGGIFLIASITLHNLSNEILSFSKNDLLISYDKEDPYEAEEYFGVPYQFEDEIALKPNEEVKGKLVYIIAESAKKVTFRYFENYDDDTEKQYKLRYNLDC</sequence>
<accession>A0A2V2FF92</accession>
<dbReference type="EMBL" id="QJKH01000024">
    <property type="protein sequence ID" value="PXX74518.1"/>
    <property type="molecule type" value="Genomic_DNA"/>
</dbReference>
<keyword evidence="1" id="KW-0732">Signal</keyword>
<name>A0A2V2FF92_9FIRM</name>
<evidence type="ECO:0000313" key="4">
    <source>
        <dbReference type="EMBL" id="PXX74518.1"/>
    </source>
</evidence>
<dbReference type="InterPro" id="IPR029051">
    <property type="entry name" value="DUF4352"/>
</dbReference>
<dbReference type="InterPro" id="IPR029050">
    <property type="entry name" value="Immunoprotect_excell_Ig-like"/>
</dbReference>
<dbReference type="EMBL" id="JALDAW010000016">
    <property type="protein sequence ID" value="MDY5168713.1"/>
    <property type="molecule type" value="Genomic_DNA"/>
</dbReference>
<keyword evidence="5" id="KW-1185">Reference proteome</keyword>
<comment type="caution">
    <text evidence="4">The sequence shown here is derived from an EMBL/GenBank/DDBJ whole genome shotgun (WGS) entry which is preliminary data.</text>
</comment>
<evidence type="ECO:0000259" key="2">
    <source>
        <dbReference type="Pfam" id="PF11611"/>
    </source>
</evidence>
<feature type="domain" description="DUF4352" evidence="2">
    <location>
        <begin position="29"/>
        <end position="138"/>
    </location>
</feature>
<dbReference type="STRING" id="1034346.GCA_000313565_02639"/>
<reference evidence="3" key="2">
    <citation type="submission" date="2022-03" db="EMBL/GenBank/DDBJ databases">
        <title>First case of bacteraemia caused by Dielma fastidiosa in a patient hospitalised with diverticulitis.</title>
        <authorList>
            <person name="Forman-Ankjaer B."/>
            <person name="Hvid-Jensen F."/>
            <person name="Kobel C.M."/>
            <person name="Greve T."/>
        </authorList>
    </citation>
    <scope>NUCLEOTIDE SEQUENCE</scope>
    <source>
        <strain evidence="3">AUH_DF_2021</strain>
    </source>
</reference>
<evidence type="ECO:0000313" key="5">
    <source>
        <dbReference type="Proteomes" id="UP000247612"/>
    </source>
</evidence>
<proteinExistence type="predicted"/>
<protein>
    <submittedName>
        <fullName evidence="3">DUF4352 domain-containing protein</fullName>
    </submittedName>
    <submittedName>
        <fullName evidence="4">Uncharacterized protein DUF4352</fullName>
    </submittedName>
</protein>
<dbReference type="Pfam" id="PF11611">
    <property type="entry name" value="DUF4352"/>
    <property type="match status" value="1"/>
</dbReference>
<reference evidence="4 5" key="1">
    <citation type="submission" date="2018-05" db="EMBL/GenBank/DDBJ databases">
        <title>Genomic Encyclopedia of Type Strains, Phase IV (KMG-IV): sequencing the most valuable type-strain genomes for metagenomic binning, comparative biology and taxonomic classification.</title>
        <authorList>
            <person name="Goeker M."/>
        </authorList>
    </citation>
    <scope>NUCLEOTIDE SEQUENCE [LARGE SCALE GENOMIC DNA]</scope>
    <source>
        <strain evidence="4 5">JC118</strain>
    </source>
</reference>
<dbReference type="Proteomes" id="UP000247612">
    <property type="component" value="Unassembled WGS sequence"/>
</dbReference>
<evidence type="ECO:0000256" key="1">
    <source>
        <dbReference type="ARBA" id="ARBA00022729"/>
    </source>
</evidence>
<dbReference type="AlphaFoldDB" id="A0A2V2FF92"/>
<organism evidence="4 5">
    <name type="scientific">Dielma fastidiosa</name>
    <dbReference type="NCBI Taxonomy" id="1034346"/>
    <lineage>
        <taxon>Bacteria</taxon>
        <taxon>Bacillati</taxon>
        <taxon>Bacillota</taxon>
        <taxon>Erysipelotrichia</taxon>
        <taxon>Erysipelotrichales</taxon>
        <taxon>Erysipelotrichaceae</taxon>
        <taxon>Dielma</taxon>
    </lineage>
</organism>
<dbReference type="Gene3D" id="2.60.40.1240">
    <property type="match status" value="1"/>
</dbReference>
<dbReference type="RefSeq" id="WP_022938924.1">
    <property type="nucleotide sequence ID" value="NZ_BAABZA010000003.1"/>
</dbReference>
<gene>
    <name evidence="4" type="ORF">DES51_12424</name>
    <name evidence="3" type="ORF">MQE39_11365</name>
</gene>